<dbReference type="Proteomes" id="UP000234662">
    <property type="component" value="Unassembled WGS sequence"/>
</dbReference>
<dbReference type="InterPro" id="IPR029069">
    <property type="entry name" value="HotDog_dom_sf"/>
</dbReference>
<sequence length="155" mass="17226">MSDASDRLWADDLSVGQIFEFGAHVVSEEELLDFARAWDPQDFHVDKEVAARGPYRGLIASGLHTMSIYQKLNVTGVLTNWRVIAGKRLGDVEFLRPVRPGDTLTGSTVIDAIEFDDRDRALVTSSAELRNGEGKPVMRTVVEAYVHARPGRSRD</sequence>
<evidence type="ECO:0000259" key="2">
    <source>
        <dbReference type="Pfam" id="PF01575"/>
    </source>
</evidence>
<dbReference type="Gene3D" id="3.10.129.10">
    <property type="entry name" value="Hotdog Thioesterase"/>
    <property type="match status" value="1"/>
</dbReference>
<dbReference type="AlphaFoldDB" id="A0A2I1R626"/>
<accession>A0A2I1R626</accession>
<dbReference type="InterPro" id="IPR002539">
    <property type="entry name" value="MaoC-like_dom"/>
</dbReference>
<reference evidence="3 4" key="1">
    <citation type="submission" date="2017-12" db="EMBL/GenBank/DDBJ databases">
        <title>Phylogenetic diversity of female urinary microbiome.</title>
        <authorList>
            <person name="Thomas-White K."/>
            <person name="Wolfe A.J."/>
        </authorList>
    </citation>
    <scope>NUCLEOTIDE SEQUENCE [LARGE SCALE GENOMIC DNA]</scope>
    <source>
        <strain evidence="3 4">UMB0777</strain>
    </source>
</reference>
<gene>
    <name evidence="3" type="ORF">CYJ73_15585</name>
</gene>
<proteinExistence type="inferred from homology"/>
<comment type="caution">
    <text evidence="3">The sequence shown here is derived from an EMBL/GenBank/DDBJ whole genome shotgun (WGS) entry which is preliminary data.</text>
</comment>
<dbReference type="RefSeq" id="WP_101820879.1">
    <property type="nucleotide sequence ID" value="NZ_PKJC01000012.1"/>
</dbReference>
<dbReference type="EMBL" id="PKJC01000012">
    <property type="protein sequence ID" value="PKZ64582.1"/>
    <property type="molecule type" value="Genomic_DNA"/>
</dbReference>
<comment type="similarity">
    <text evidence="1">Belongs to the enoyl-CoA hydratase/isomerase family.</text>
</comment>
<name>A0A2I1R626_9ACTN</name>
<dbReference type="SUPFAM" id="SSF54637">
    <property type="entry name" value="Thioesterase/thiol ester dehydrase-isomerase"/>
    <property type="match status" value="1"/>
</dbReference>
<protein>
    <submittedName>
        <fullName evidence="3">Dehydratase</fullName>
    </submittedName>
</protein>
<evidence type="ECO:0000313" key="4">
    <source>
        <dbReference type="Proteomes" id="UP000234662"/>
    </source>
</evidence>
<evidence type="ECO:0000313" key="3">
    <source>
        <dbReference type="EMBL" id="PKZ64582.1"/>
    </source>
</evidence>
<feature type="domain" description="MaoC-like" evidence="2">
    <location>
        <begin position="24"/>
        <end position="111"/>
    </location>
</feature>
<organism evidence="3 4">
    <name type="scientific">Gordonia terrae</name>
    <dbReference type="NCBI Taxonomy" id="2055"/>
    <lineage>
        <taxon>Bacteria</taxon>
        <taxon>Bacillati</taxon>
        <taxon>Actinomycetota</taxon>
        <taxon>Actinomycetes</taxon>
        <taxon>Mycobacteriales</taxon>
        <taxon>Gordoniaceae</taxon>
        <taxon>Gordonia</taxon>
    </lineage>
</organism>
<dbReference type="STRING" id="2055.BCM27_04315"/>
<evidence type="ECO:0000256" key="1">
    <source>
        <dbReference type="ARBA" id="ARBA00005254"/>
    </source>
</evidence>
<dbReference type="Pfam" id="PF01575">
    <property type="entry name" value="MaoC_dehydratas"/>
    <property type="match status" value="1"/>
</dbReference>